<dbReference type="EMBL" id="NGKW01000005">
    <property type="protein sequence ID" value="OTN93142.1"/>
    <property type="molecule type" value="Genomic_DNA"/>
</dbReference>
<dbReference type="AlphaFoldDB" id="A0A242BF37"/>
<gene>
    <name evidence="3" type="ORF">A5810_000006</name>
    <name evidence="2" type="ORF">A5810_002016</name>
    <name evidence="1" type="ORF">A5810_002601</name>
</gene>
<evidence type="ECO:0000313" key="4">
    <source>
        <dbReference type="Proteomes" id="UP000194885"/>
    </source>
</evidence>
<name>A0A242BF37_ENTFC</name>
<evidence type="ECO:0008006" key="5">
    <source>
        <dbReference type="Google" id="ProtNLM"/>
    </source>
</evidence>
<evidence type="ECO:0000313" key="2">
    <source>
        <dbReference type="EMBL" id="OTN94116.1"/>
    </source>
</evidence>
<organism evidence="2 4">
    <name type="scientific">Enterococcus faecium</name>
    <name type="common">Streptococcus faecium</name>
    <dbReference type="NCBI Taxonomy" id="1352"/>
    <lineage>
        <taxon>Bacteria</taxon>
        <taxon>Bacillati</taxon>
        <taxon>Bacillota</taxon>
        <taxon>Bacilli</taxon>
        <taxon>Lactobacillales</taxon>
        <taxon>Enterococcaceae</taxon>
        <taxon>Enterococcus</taxon>
    </lineage>
</organism>
<proteinExistence type="predicted"/>
<reference evidence="2 4" key="1">
    <citation type="submission" date="2017-05" db="EMBL/GenBank/DDBJ databases">
        <title>The Genome Sequence of Enterococcus faecium 7H8_DIV0219.</title>
        <authorList>
            <consortium name="The Broad Institute Genomics Platform"/>
            <consortium name="The Broad Institute Genomic Center for Infectious Diseases"/>
            <person name="Earl A."/>
            <person name="Manson A."/>
            <person name="Schwartman J."/>
            <person name="Gilmore M."/>
            <person name="Abouelleil A."/>
            <person name="Cao P."/>
            <person name="Chapman S."/>
            <person name="Cusick C."/>
            <person name="Shea T."/>
            <person name="Young S."/>
            <person name="Neafsey D."/>
            <person name="Nusbaum C."/>
            <person name="Birren B."/>
        </authorList>
    </citation>
    <scope>NUCLEOTIDE SEQUENCE [LARGE SCALE GENOMIC DNA]</scope>
    <source>
        <strain evidence="2 4">7H8_DIV0219</strain>
    </source>
</reference>
<dbReference type="EMBL" id="NGKW01000001">
    <property type="protein sequence ID" value="OTN95701.1"/>
    <property type="molecule type" value="Genomic_DNA"/>
</dbReference>
<comment type="caution">
    <text evidence="2">The sequence shown here is derived from an EMBL/GenBank/DDBJ whole genome shotgun (WGS) entry which is preliminary data.</text>
</comment>
<evidence type="ECO:0000313" key="1">
    <source>
        <dbReference type="EMBL" id="OTN93142.1"/>
    </source>
</evidence>
<evidence type="ECO:0000313" key="3">
    <source>
        <dbReference type="EMBL" id="OTN95701.1"/>
    </source>
</evidence>
<dbReference type="RefSeq" id="WP_256925864.1">
    <property type="nucleotide sequence ID" value="NZ_NGKW01000001.1"/>
</dbReference>
<dbReference type="Proteomes" id="UP000194885">
    <property type="component" value="Unassembled WGS sequence"/>
</dbReference>
<dbReference type="EMBL" id="NGKW01000003">
    <property type="protein sequence ID" value="OTN94116.1"/>
    <property type="molecule type" value="Genomic_DNA"/>
</dbReference>
<sequence>MGSSNQSQLSSEQYLIAFMERMNRKELSFEDCLFLFKKEEERKTFYSQMNDFSLLRRIDRPIGGKNKIYFVLRKK</sequence>
<accession>A0A242BF37</accession>
<protein>
    <recommendedName>
        <fullName evidence="5">Transcriptional regulator</fullName>
    </recommendedName>
</protein>